<keyword evidence="11" id="KW-1133">Transmembrane helix</keyword>
<evidence type="ECO:0000256" key="10">
    <source>
        <dbReference type="ARBA" id="ARBA00022840"/>
    </source>
</evidence>
<dbReference type="GO" id="GO:0009737">
    <property type="term" value="P:response to abscisic acid"/>
    <property type="evidence" value="ECO:0007669"/>
    <property type="project" value="UniProtKB-ARBA"/>
</dbReference>
<dbReference type="InterPro" id="IPR038408">
    <property type="entry name" value="GNK2_sf"/>
</dbReference>
<evidence type="ECO:0000256" key="4">
    <source>
        <dbReference type="ARBA" id="ARBA00022679"/>
    </source>
</evidence>
<gene>
    <name evidence="19" type="ORF">VNO80_16837</name>
</gene>
<dbReference type="EMBL" id="JAYMYR010000006">
    <property type="protein sequence ID" value="KAK7357548.1"/>
    <property type="molecule type" value="Genomic_DNA"/>
</dbReference>
<evidence type="ECO:0000256" key="12">
    <source>
        <dbReference type="ARBA" id="ARBA00023136"/>
    </source>
</evidence>
<keyword evidence="9" id="KW-0418">Kinase</keyword>
<accession>A0AAN9MU28</accession>
<name>A0AAN9MU28_PHACN</name>
<comment type="subcellular location">
    <subcellularLocation>
        <location evidence="1">Membrane</location>
        <topology evidence="1">Single-pass membrane protein</topology>
    </subcellularLocation>
</comment>
<dbReference type="FunFam" id="3.30.430.20:FF:000002">
    <property type="entry name" value="Cysteine-rich receptor-like protein kinase 10"/>
    <property type="match status" value="1"/>
</dbReference>
<feature type="compositionally biased region" description="Low complexity" evidence="15">
    <location>
        <begin position="262"/>
        <end position="282"/>
    </location>
</feature>
<evidence type="ECO:0000256" key="13">
    <source>
        <dbReference type="ARBA" id="ARBA00023170"/>
    </source>
</evidence>
<keyword evidence="6 16" id="KW-0732">Signal</keyword>
<evidence type="ECO:0000256" key="11">
    <source>
        <dbReference type="ARBA" id="ARBA00022989"/>
    </source>
</evidence>
<feature type="region of interest" description="Disordered" evidence="15">
    <location>
        <begin position="662"/>
        <end position="684"/>
    </location>
</feature>
<proteinExistence type="predicted"/>
<dbReference type="InterPro" id="IPR000719">
    <property type="entry name" value="Prot_kinase_dom"/>
</dbReference>
<feature type="domain" description="Protein kinase" evidence="17">
    <location>
        <begin position="354"/>
        <end position="630"/>
    </location>
</feature>
<evidence type="ECO:0000256" key="9">
    <source>
        <dbReference type="ARBA" id="ARBA00022777"/>
    </source>
</evidence>
<dbReference type="CDD" id="cd14066">
    <property type="entry name" value="STKc_IRAK"/>
    <property type="match status" value="1"/>
</dbReference>
<evidence type="ECO:0000256" key="14">
    <source>
        <dbReference type="ARBA" id="ARBA00023180"/>
    </source>
</evidence>
<feature type="region of interest" description="Disordered" evidence="15">
    <location>
        <begin position="256"/>
        <end position="287"/>
    </location>
</feature>
<evidence type="ECO:0000256" key="2">
    <source>
        <dbReference type="ARBA" id="ARBA00022527"/>
    </source>
</evidence>
<dbReference type="Proteomes" id="UP001374584">
    <property type="component" value="Unassembled WGS sequence"/>
</dbReference>
<evidence type="ECO:0000256" key="6">
    <source>
        <dbReference type="ARBA" id="ARBA00022729"/>
    </source>
</evidence>
<evidence type="ECO:0000256" key="1">
    <source>
        <dbReference type="ARBA" id="ARBA00004167"/>
    </source>
</evidence>
<dbReference type="PANTHER" id="PTHR27002">
    <property type="entry name" value="RECEPTOR-LIKE SERINE/THREONINE-PROTEIN KINASE SD1-8"/>
    <property type="match status" value="1"/>
</dbReference>
<dbReference type="Gene3D" id="3.30.430.20">
    <property type="entry name" value="Gnk2 domain, C-X8-C-X2-C motif"/>
    <property type="match status" value="2"/>
</dbReference>
<dbReference type="InterPro" id="IPR008271">
    <property type="entry name" value="Ser/Thr_kinase_AS"/>
</dbReference>
<evidence type="ECO:0000259" key="18">
    <source>
        <dbReference type="PROSITE" id="PS51473"/>
    </source>
</evidence>
<feature type="compositionally biased region" description="Polar residues" evidence="15">
    <location>
        <begin position="671"/>
        <end position="684"/>
    </location>
</feature>
<dbReference type="Gene3D" id="1.10.510.10">
    <property type="entry name" value="Transferase(Phosphotransferase) domain 1"/>
    <property type="match status" value="1"/>
</dbReference>
<dbReference type="FunFam" id="1.10.510.10:FF:000343">
    <property type="entry name" value="Cysteine-rich receptor-like protein kinase 28"/>
    <property type="match status" value="1"/>
</dbReference>
<keyword evidence="12" id="KW-0472">Membrane</keyword>
<evidence type="ECO:0000313" key="19">
    <source>
        <dbReference type="EMBL" id="KAK7357548.1"/>
    </source>
</evidence>
<keyword evidence="4" id="KW-0808">Transferase</keyword>
<keyword evidence="20" id="KW-1185">Reference proteome</keyword>
<keyword evidence="2" id="KW-0723">Serine/threonine-protein kinase</keyword>
<dbReference type="PROSITE" id="PS50011">
    <property type="entry name" value="PROTEIN_KINASE_DOM"/>
    <property type="match status" value="1"/>
</dbReference>
<evidence type="ECO:0000256" key="7">
    <source>
        <dbReference type="ARBA" id="ARBA00022737"/>
    </source>
</evidence>
<dbReference type="CDD" id="cd23509">
    <property type="entry name" value="Gnk2-like"/>
    <property type="match status" value="2"/>
</dbReference>
<keyword evidence="8" id="KW-0547">Nucleotide-binding</keyword>
<evidence type="ECO:0000256" key="5">
    <source>
        <dbReference type="ARBA" id="ARBA00022692"/>
    </source>
</evidence>
<keyword evidence="7" id="KW-0677">Repeat</keyword>
<dbReference type="GO" id="GO:0005524">
    <property type="term" value="F:ATP binding"/>
    <property type="evidence" value="ECO:0007669"/>
    <property type="project" value="UniProtKB-KW"/>
</dbReference>
<dbReference type="PANTHER" id="PTHR27002:SF1073">
    <property type="entry name" value="CYSTEINE-RICH RECEPTOR-LIKE PROTEIN KINASE 29"/>
    <property type="match status" value="1"/>
</dbReference>
<dbReference type="InterPro" id="IPR002902">
    <property type="entry name" value="GNK2"/>
</dbReference>
<keyword evidence="3" id="KW-0597">Phosphoprotein</keyword>
<evidence type="ECO:0000256" key="16">
    <source>
        <dbReference type="SAM" id="SignalP"/>
    </source>
</evidence>
<evidence type="ECO:0000256" key="8">
    <source>
        <dbReference type="ARBA" id="ARBA00022741"/>
    </source>
</evidence>
<comment type="caution">
    <text evidence="19">The sequence shown here is derived from an EMBL/GenBank/DDBJ whole genome shotgun (WGS) entry which is preliminary data.</text>
</comment>
<feature type="signal peptide" evidence="16">
    <location>
        <begin position="1"/>
        <end position="22"/>
    </location>
</feature>
<protein>
    <recommendedName>
        <fullName evidence="21">Cysteine-rich receptor-like protein kinase</fullName>
    </recommendedName>
</protein>
<dbReference type="FunFam" id="3.30.430.20:FF:000003">
    <property type="entry name" value="Cysteine-rich RLK (RECEPTOR-like protein kinase) 10"/>
    <property type="match status" value="1"/>
</dbReference>
<dbReference type="GO" id="GO:0004674">
    <property type="term" value="F:protein serine/threonine kinase activity"/>
    <property type="evidence" value="ECO:0007669"/>
    <property type="project" value="UniProtKB-KW"/>
</dbReference>
<sequence length="684" mass="76793">MVSETVPFFLSLLGILISQAIAEPDYQYNYTVCYKSGDYAPNTTYHTNLNAVLSRLTSNTQIDYGFYNSSYGQDTDRVYATGLCRGDVSPHTCLTCLNNSTSLLLKYCPHQKEAVGGYDLCMLHYADHSILGYQDSSFGFYFWWETNVTDWNQYSYVLNKLLSKLREKAATTDSHLRSKFAAGNAIAPSSESIYAVVQCSPELTVAECNDCLGGAFSEISKYCNNRSGGGVVKLSCNFRYMNSSFYEPTADTLTLQLPPQGSASPPSSSPTPSTTSNSSESTYHGKSNRLQPVNAKYVVPILVFIGMLIFICIHLRVRKPRKYFESEAKVDDEIRQLESSQFDLDTIRVATNNFSDANKLGQGGFGPVYKGTIFNEQVVAVKRLCRNSGQGDIEFKNEVLLMSRLHHRNLVRLLGFCFESEERLLIYEFLPNKSLDNFIFDHIGRAHLDWKKRYSIIKGIACGLLYLHEDSQQRIIHRDLKLSNILLDDDMNPKISDFGFARIFNVDQTQFNASKIAGTFGYMAPEYARHGKLSMKLDVFSFGVIMLEIVSGLKNGGVRNGENVEHLLSFAWKNWRKGRTANIVDPTLNNAFRDEMARCIHIGLLCVQEKAADRPTMASVVLMLDSHSFTLPVPLQPAYFMKNSCSSVIQFSRCSSMETGSNEQKSYRADASTNEASISSLYPR</sequence>
<dbReference type="GO" id="GO:0005886">
    <property type="term" value="C:plasma membrane"/>
    <property type="evidence" value="ECO:0007669"/>
    <property type="project" value="TreeGrafter"/>
</dbReference>
<dbReference type="Pfam" id="PF07714">
    <property type="entry name" value="PK_Tyr_Ser-Thr"/>
    <property type="match status" value="1"/>
</dbReference>
<keyword evidence="5" id="KW-0812">Transmembrane</keyword>
<feature type="chain" id="PRO_5042849623" description="Cysteine-rich receptor-like protein kinase" evidence="16">
    <location>
        <begin position="23"/>
        <end position="684"/>
    </location>
</feature>
<keyword evidence="13" id="KW-0675">Receptor</keyword>
<evidence type="ECO:0000313" key="20">
    <source>
        <dbReference type="Proteomes" id="UP001374584"/>
    </source>
</evidence>
<feature type="domain" description="Gnk2-homologous" evidence="18">
    <location>
        <begin position="136"/>
        <end position="245"/>
    </location>
</feature>
<evidence type="ECO:0000259" key="17">
    <source>
        <dbReference type="PROSITE" id="PS50011"/>
    </source>
</evidence>
<dbReference type="Gene3D" id="3.30.200.20">
    <property type="entry name" value="Phosphorylase Kinase, domain 1"/>
    <property type="match status" value="1"/>
</dbReference>
<keyword evidence="14" id="KW-0325">Glycoprotein</keyword>
<organism evidence="19 20">
    <name type="scientific">Phaseolus coccineus</name>
    <name type="common">Scarlet runner bean</name>
    <name type="synonym">Phaseolus multiflorus</name>
    <dbReference type="NCBI Taxonomy" id="3886"/>
    <lineage>
        <taxon>Eukaryota</taxon>
        <taxon>Viridiplantae</taxon>
        <taxon>Streptophyta</taxon>
        <taxon>Embryophyta</taxon>
        <taxon>Tracheophyta</taxon>
        <taxon>Spermatophyta</taxon>
        <taxon>Magnoliopsida</taxon>
        <taxon>eudicotyledons</taxon>
        <taxon>Gunneridae</taxon>
        <taxon>Pentapetalae</taxon>
        <taxon>rosids</taxon>
        <taxon>fabids</taxon>
        <taxon>Fabales</taxon>
        <taxon>Fabaceae</taxon>
        <taxon>Papilionoideae</taxon>
        <taxon>50 kb inversion clade</taxon>
        <taxon>NPAAA clade</taxon>
        <taxon>indigoferoid/millettioid clade</taxon>
        <taxon>Phaseoleae</taxon>
        <taxon>Phaseolus</taxon>
    </lineage>
</organism>
<dbReference type="SUPFAM" id="SSF56112">
    <property type="entry name" value="Protein kinase-like (PK-like)"/>
    <property type="match status" value="1"/>
</dbReference>
<evidence type="ECO:0000256" key="3">
    <source>
        <dbReference type="ARBA" id="ARBA00022553"/>
    </source>
</evidence>
<dbReference type="InterPro" id="IPR011009">
    <property type="entry name" value="Kinase-like_dom_sf"/>
</dbReference>
<dbReference type="AlphaFoldDB" id="A0AAN9MU28"/>
<dbReference type="Pfam" id="PF01657">
    <property type="entry name" value="Stress-antifung"/>
    <property type="match status" value="2"/>
</dbReference>
<reference evidence="19 20" key="1">
    <citation type="submission" date="2024-01" db="EMBL/GenBank/DDBJ databases">
        <title>The genomes of 5 underutilized Papilionoideae crops provide insights into root nodulation and disease resistanc.</title>
        <authorList>
            <person name="Jiang F."/>
        </authorList>
    </citation>
    <scope>NUCLEOTIDE SEQUENCE [LARGE SCALE GENOMIC DNA]</scope>
    <source>
        <strain evidence="19">JINMINGXINNONG_FW02</strain>
        <tissue evidence="19">Leaves</tissue>
    </source>
</reference>
<dbReference type="SMART" id="SM00220">
    <property type="entry name" value="S_TKc"/>
    <property type="match status" value="1"/>
</dbReference>
<dbReference type="InterPro" id="IPR001245">
    <property type="entry name" value="Ser-Thr/Tyr_kinase_cat_dom"/>
</dbReference>
<dbReference type="PROSITE" id="PS00108">
    <property type="entry name" value="PROTEIN_KINASE_ST"/>
    <property type="match status" value="1"/>
</dbReference>
<feature type="domain" description="Gnk2-homologous" evidence="18">
    <location>
        <begin position="27"/>
        <end position="130"/>
    </location>
</feature>
<dbReference type="FunFam" id="3.30.200.20:FF:000142">
    <property type="entry name" value="Cysteine-rich receptor-like protein kinase 10"/>
    <property type="match status" value="1"/>
</dbReference>
<evidence type="ECO:0000256" key="15">
    <source>
        <dbReference type="SAM" id="MobiDB-lite"/>
    </source>
</evidence>
<keyword evidence="10" id="KW-0067">ATP-binding</keyword>
<evidence type="ECO:0008006" key="21">
    <source>
        <dbReference type="Google" id="ProtNLM"/>
    </source>
</evidence>
<dbReference type="PROSITE" id="PS51473">
    <property type="entry name" value="GNK2"/>
    <property type="match status" value="2"/>
</dbReference>